<evidence type="ECO:0000313" key="4">
    <source>
        <dbReference type="Proteomes" id="UP001500192"/>
    </source>
</evidence>
<comment type="caution">
    <text evidence="3">The sequence shown here is derived from an EMBL/GenBank/DDBJ whole genome shotgun (WGS) entry which is preliminary data.</text>
</comment>
<dbReference type="EMBL" id="BAABIB010000022">
    <property type="protein sequence ID" value="GAA5155305.1"/>
    <property type="molecule type" value="Genomic_DNA"/>
</dbReference>
<protein>
    <recommendedName>
        <fullName evidence="2">Bro-N domain-containing protein</fullName>
    </recommendedName>
</protein>
<dbReference type="PANTHER" id="PTHR36180">
    <property type="entry name" value="DNA-BINDING PROTEIN-RELATED-RELATED"/>
    <property type="match status" value="1"/>
</dbReference>
<keyword evidence="4" id="KW-1185">Reference proteome</keyword>
<gene>
    <name evidence="3" type="ORF">GCM10023214_10910</name>
</gene>
<reference evidence="4" key="1">
    <citation type="journal article" date="2019" name="Int. J. Syst. Evol. Microbiol.">
        <title>The Global Catalogue of Microorganisms (GCM) 10K type strain sequencing project: providing services to taxonomists for standard genome sequencing and annotation.</title>
        <authorList>
            <consortium name="The Broad Institute Genomics Platform"/>
            <consortium name="The Broad Institute Genome Sequencing Center for Infectious Disease"/>
            <person name="Wu L."/>
            <person name="Ma J."/>
        </authorList>
    </citation>
    <scope>NUCLEOTIDE SEQUENCE [LARGE SCALE GENOMIC DNA]</scope>
    <source>
        <strain evidence="4">JCM 18054</strain>
    </source>
</reference>
<name>A0ABP9Q0U2_9PSEU</name>
<dbReference type="Proteomes" id="UP001500192">
    <property type="component" value="Unassembled WGS sequence"/>
</dbReference>
<dbReference type="PANTHER" id="PTHR36180:SF2">
    <property type="entry name" value="BRO FAMILY PROTEIN"/>
    <property type="match status" value="1"/>
</dbReference>
<evidence type="ECO:0000256" key="1">
    <source>
        <dbReference type="SAM" id="MobiDB-lite"/>
    </source>
</evidence>
<feature type="domain" description="Bro-N" evidence="2">
    <location>
        <begin position="1"/>
        <end position="96"/>
    </location>
</feature>
<accession>A0ABP9Q0U2</accession>
<dbReference type="Pfam" id="PF02498">
    <property type="entry name" value="Bro-N"/>
    <property type="match status" value="2"/>
</dbReference>
<evidence type="ECO:0000259" key="2">
    <source>
        <dbReference type="PROSITE" id="PS51750"/>
    </source>
</evidence>
<feature type="region of interest" description="Disordered" evidence="1">
    <location>
        <begin position="228"/>
        <end position="256"/>
    </location>
</feature>
<sequence length="256" mass="28434">MAKDLTEYFGHAKPYDTVKNLDDDEYETIYSNEVSAGQPEGELFSPSELAGNLRRKVTLVTESGLYSLIMLSNKPESREFKRWVTHEVLPTLPYPTFVQLNGGSLNTGDPLHGKSIVHERDGGPWFVAKDVCEILGTRTDDIPKVLDADEYAKAQVEPNTDTIGGPPRRPNTIISEPGLWPAPRTTCRHPPLLIQNTVQTPPFWAFTGLERGRFVVSEPRGVRRVRAGRRPVRGPPTPVSCLSTRRAHPSHAGCSQ</sequence>
<dbReference type="InterPro" id="IPR003497">
    <property type="entry name" value="BRO_N_domain"/>
</dbReference>
<dbReference type="SMART" id="SM01040">
    <property type="entry name" value="Bro-N"/>
    <property type="match status" value="1"/>
</dbReference>
<dbReference type="PROSITE" id="PS51750">
    <property type="entry name" value="BRO_N"/>
    <property type="match status" value="1"/>
</dbReference>
<organism evidence="3 4">
    <name type="scientific">Amycolatopsis dongchuanensis</name>
    <dbReference type="NCBI Taxonomy" id="1070866"/>
    <lineage>
        <taxon>Bacteria</taxon>
        <taxon>Bacillati</taxon>
        <taxon>Actinomycetota</taxon>
        <taxon>Actinomycetes</taxon>
        <taxon>Pseudonocardiales</taxon>
        <taxon>Pseudonocardiaceae</taxon>
        <taxon>Amycolatopsis</taxon>
    </lineage>
</organism>
<evidence type="ECO:0000313" key="3">
    <source>
        <dbReference type="EMBL" id="GAA5155305.1"/>
    </source>
</evidence>
<proteinExistence type="predicted"/>